<dbReference type="SUPFAM" id="SSF159594">
    <property type="entry name" value="XCC0632-like"/>
    <property type="match status" value="1"/>
</dbReference>
<feature type="region of interest" description="Disordered" evidence="1">
    <location>
        <begin position="201"/>
        <end position="235"/>
    </location>
</feature>
<dbReference type="Gene3D" id="3.40.50.10610">
    <property type="entry name" value="ABC-type transport auxiliary lipoprotein component"/>
    <property type="match status" value="1"/>
</dbReference>
<comment type="caution">
    <text evidence="4">The sequence shown here is derived from an EMBL/GenBank/DDBJ whole genome shotgun (WGS) entry which is preliminary data.</text>
</comment>
<dbReference type="EMBL" id="JACFYJ010000027">
    <property type="protein sequence ID" value="MEI5998979.1"/>
    <property type="molecule type" value="Genomic_DNA"/>
</dbReference>
<feature type="signal peptide" evidence="2">
    <location>
        <begin position="1"/>
        <end position="19"/>
    </location>
</feature>
<name>A0ABU8IU48_9BURK</name>
<dbReference type="RefSeq" id="WP_336599094.1">
    <property type="nucleotide sequence ID" value="NZ_JACFYJ010000027.1"/>
</dbReference>
<protein>
    <submittedName>
        <fullName evidence="4">Membrane integrity-associated transporter subunit PqiC</fullName>
    </submittedName>
</protein>
<accession>A0ABU8IU48</accession>
<sequence length="235" mass="25346">MKRVCWFLAAISLSLLTGACVDTRSAGVYSLNSERSHLNELDAGVPLAIVVDYVTVPEEVDRPQLVVRINPSQLRIVEAARWSEPLKTQIGNVLAADLARLFRDARVSDTSQTTDRPTLRLAINVRTFEAAPGKGAVIAIVWSILTPDSTHVLNGKSIVLQRVDGDGYGALVDAQSRALAAVTVDMADAIMAAIRKKPDTGIKNADASAQEPQAPRASVTERQSLSRRAAYSFPE</sequence>
<keyword evidence="2" id="KW-0732">Signal</keyword>
<reference evidence="4 5" key="1">
    <citation type="journal article" date="2022" name="Arch. Microbiol.">
        <title>Paraburkholderia bengalensis sp. nov. isolated from roots of Oryza sativa, IR64.</title>
        <authorList>
            <person name="Nag P."/>
            <person name="Mondal N."/>
            <person name="Sarkar J."/>
            <person name="Das S."/>
        </authorList>
    </citation>
    <scope>NUCLEOTIDE SEQUENCE [LARGE SCALE GENOMIC DNA]</scope>
    <source>
        <strain evidence="4 5">IR64_4_BI</strain>
    </source>
</reference>
<evidence type="ECO:0000256" key="2">
    <source>
        <dbReference type="SAM" id="SignalP"/>
    </source>
</evidence>
<keyword evidence="5" id="KW-1185">Reference proteome</keyword>
<evidence type="ECO:0000256" key="1">
    <source>
        <dbReference type="SAM" id="MobiDB-lite"/>
    </source>
</evidence>
<gene>
    <name evidence="4" type="ORF">H3V53_17730</name>
</gene>
<dbReference type="Pfam" id="PF03886">
    <property type="entry name" value="ABC_trans_aux"/>
    <property type="match status" value="1"/>
</dbReference>
<dbReference type="Proteomes" id="UP001386437">
    <property type="component" value="Unassembled WGS sequence"/>
</dbReference>
<proteinExistence type="predicted"/>
<evidence type="ECO:0000313" key="5">
    <source>
        <dbReference type="Proteomes" id="UP001386437"/>
    </source>
</evidence>
<feature type="domain" description="ABC-type transport auxiliary lipoprotein component" evidence="3">
    <location>
        <begin position="42"/>
        <end position="187"/>
    </location>
</feature>
<evidence type="ECO:0000313" key="4">
    <source>
        <dbReference type="EMBL" id="MEI5998979.1"/>
    </source>
</evidence>
<evidence type="ECO:0000259" key="3">
    <source>
        <dbReference type="Pfam" id="PF03886"/>
    </source>
</evidence>
<organism evidence="4 5">
    <name type="scientific">Paraburkholderia bengalensis</name>
    <dbReference type="NCBI Taxonomy" id="2747562"/>
    <lineage>
        <taxon>Bacteria</taxon>
        <taxon>Pseudomonadati</taxon>
        <taxon>Pseudomonadota</taxon>
        <taxon>Betaproteobacteria</taxon>
        <taxon>Burkholderiales</taxon>
        <taxon>Burkholderiaceae</taxon>
        <taxon>Paraburkholderia</taxon>
    </lineage>
</organism>
<feature type="chain" id="PRO_5046159509" evidence="2">
    <location>
        <begin position="20"/>
        <end position="235"/>
    </location>
</feature>
<dbReference type="PROSITE" id="PS51257">
    <property type="entry name" value="PROKAR_LIPOPROTEIN"/>
    <property type="match status" value="1"/>
</dbReference>
<dbReference type="InterPro" id="IPR005586">
    <property type="entry name" value="ABC_trans_aux"/>
</dbReference>